<dbReference type="InterPro" id="IPR017871">
    <property type="entry name" value="ABC_transporter-like_CS"/>
</dbReference>
<dbReference type="SUPFAM" id="SSF52540">
    <property type="entry name" value="P-loop containing nucleoside triphosphate hydrolases"/>
    <property type="match status" value="1"/>
</dbReference>
<protein>
    <submittedName>
        <fullName evidence="12">ABC transporter ATP-binding protein</fullName>
    </submittedName>
</protein>
<evidence type="ECO:0000313" key="13">
    <source>
        <dbReference type="Proteomes" id="UP000886723"/>
    </source>
</evidence>
<dbReference type="Proteomes" id="UP000886723">
    <property type="component" value="Unassembled WGS sequence"/>
</dbReference>
<dbReference type="FunFam" id="3.40.50.300:FF:000221">
    <property type="entry name" value="Multidrug ABC transporter ATP-binding protein"/>
    <property type="match status" value="1"/>
</dbReference>
<dbReference type="EMBL" id="DVON01000192">
    <property type="protein sequence ID" value="HIV13286.1"/>
    <property type="molecule type" value="Genomic_DNA"/>
</dbReference>
<dbReference type="GO" id="GO:0016887">
    <property type="term" value="F:ATP hydrolysis activity"/>
    <property type="evidence" value="ECO:0007669"/>
    <property type="project" value="InterPro"/>
</dbReference>
<keyword evidence="8 9" id="KW-0472">Membrane</keyword>
<evidence type="ECO:0000256" key="1">
    <source>
        <dbReference type="ARBA" id="ARBA00004651"/>
    </source>
</evidence>
<dbReference type="AlphaFoldDB" id="A0A9D1T6J3"/>
<comment type="subcellular location">
    <subcellularLocation>
        <location evidence="1">Cell membrane</location>
        <topology evidence="1">Multi-pass membrane protein</topology>
    </subcellularLocation>
</comment>
<gene>
    <name evidence="12" type="ORF">IAA63_09145</name>
</gene>
<dbReference type="GO" id="GO:0005524">
    <property type="term" value="F:ATP binding"/>
    <property type="evidence" value="ECO:0007669"/>
    <property type="project" value="UniProtKB-KW"/>
</dbReference>
<organism evidence="12 13">
    <name type="scientific">Candidatus Pullilachnospira stercoravium</name>
    <dbReference type="NCBI Taxonomy" id="2840913"/>
    <lineage>
        <taxon>Bacteria</taxon>
        <taxon>Bacillati</taxon>
        <taxon>Bacillota</taxon>
        <taxon>Clostridia</taxon>
        <taxon>Lachnospirales</taxon>
        <taxon>Lachnospiraceae</taxon>
        <taxon>Lachnospiraceae incertae sedis</taxon>
        <taxon>Candidatus Pullilachnospira</taxon>
    </lineage>
</organism>
<evidence type="ECO:0000256" key="5">
    <source>
        <dbReference type="ARBA" id="ARBA00022741"/>
    </source>
</evidence>
<keyword evidence="6 12" id="KW-0067">ATP-binding</keyword>
<dbReference type="PANTHER" id="PTHR24221">
    <property type="entry name" value="ATP-BINDING CASSETTE SUB-FAMILY B"/>
    <property type="match status" value="1"/>
</dbReference>
<dbReference type="GO" id="GO:0005886">
    <property type="term" value="C:plasma membrane"/>
    <property type="evidence" value="ECO:0007669"/>
    <property type="project" value="UniProtKB-SubCell"/>
</dbReference>
<evidence type="ECO:0000259" key="10">
    <source>
        <dbReference type="PROSITE" id="PS50893"/>
    </source>
</evidence>
<evidence type="ECO:0000256" key="4">
    <source>
        <dbReference type="ARBA" id="ARBA00022692"/>
    </source>
</evidence>
<dbReference type="PROSITE" id="PS50929">
    <property type="entry name" value="ABC_TM1F"/>
    <property type="match status" value="1"/>
</dbReference>
<evidence type="ECO:0000313" key="12">
    <source>
        <dbReference type="EMBL" id="HIV13286.1"/>
    </source>
</evidence>
<feature type="transmembrane region" description="Helical" evidence="9">
    <location>
        <begin position="119"/>
        <end position="137"/>
    </location>
</feature>
<keyword evidence="3" id="KW-1003">Cell membrane</keyword>
<accession>A0A9D1T6J3</accession>
<evidence type="ECO:0000256" key="3">
    <source>
        <dbReference type="ARBA" id="ARBA00022475"/>
    </source>
</evidence>
<keyword evidence="2" id="KW-0813">Transport</keyword>
<dbReference type="Gene3D" id="3.40.50.300">
    <property type="entry name" value="P-loop containing nucleotide triphosphate hydrolases"/>
    <property type="match status" value="1"/>
</dbReference>
<dbReference type="Gene3D" id="1.20.1560.10">
    <property type="entry name" value="ABC transporter type 1, transmembrane domain"/>
    <property type="match status" value="1"/>
</dbReference>
<dbReference type="PROSITE" id="PS00211">
    <property type="entry name" value="ABC_TRANSPORTER_1"/>
    <property type="match status" value="1"/>
</dbReference>
<comment type="caution">
    <text evidence="12">The sequence shown here is derived from an EMBL/GenBank/DDBJ whole genome shotgun (WGS) entry which is preliminary data.</text>
</comment>
<dbReference type="SUPFAM" id="SSF90123">
    <property type="entry name" value="ABC transporter transmembrane region"/>
    <property type="match status" value="1"/>
</dbReference>
<dbReference type="Pfam" id="PF00664">
    <property type="entry name" value="ABC_membrane"/>
    <property type="match status" value="1"/>
</dbReference>
<reference evidence="12" key="2">
    <citation type="journal article" date="2021" name="PeerJ">
        <title>Extensive microbial diversity within the chicken gut microbiome revealed by metagenomics and culture.</title>
        <authorList>
            <person name="Gilroy R."/>
            <person name="Ravi A."/>
            <person name="Getino M."/>
            <person name="Pursley I."/>
            <person name="Horton D.L."/>
            <person name="Alikhan N.F."/>
            <person name="Baker D."/>
            <person name="Gharbi K."/>
            <person name="Hall N."/>
            <person name="Watson M."/>
            <person name="Adriaenssens E.M."/>
            <person name="Foster-Nyarko E."/>
            <person name="Jarju S."/>
            <person name="Secka A."/>
            <person name="Antonio M."/>
            <person name="Oren A."/>
            <person name="Chaudhuri R.R."/>
            <person name="La Ragione R."/>
            <person name="Hildebrand F."/>
            <person name="Pallen M.J."/>
        </authorList>
    </citation>
    <scope>NUCLEOTIDE SEQUENCE</scope>
    <source>
        <strain evidence="12">ChiBcec2-4451</strain>
    </source>
</reference>
<evidence type="ECO:0000259" key="11">
    <source>
        <dbReference type="PROSITE" id="PS50929"/>
    </source>
</evidence>
<keyword evidence="4 9" id="KW-0812">Transmembrane</keyword>
<feature type="domain" description="ABC transporter" evidence="10">
    <location>
        <begin position="316"/>
        <end position="550"/>
    </location>
</feature>
<dbReference type="Pfam" id="PF00005">
    <property type="entry name" value="ABC_tran"/>
    <property type="match status" value="1"/>
</dbReference>
<dbReference type="PROSITE" id="PS50893">
    <property type="entry name" value="ABC_TRANSPORTER_2"/>
    <property type="match status" value="1"/>
</dbReference>
<evidence type="ECO:0000256" key="9">
    <source>
        <dbReference type="SAM" id="Phobius"/>
    </source>
</evidence>
<evidence type="ECO:0000256" key="7">
    <source>
        <dbReference type="ARBA" id="ARBA00022989"/>
    </source>
</evidence>
<feature type="domain" description="ABC transmembrane type-1" evidence="11">
    <location>
        <begin position="3"/>
        <end position="284"/>
    </location>
</feature>
<feature type="transmembrane region" description="Helical" evidence="9">
    <location>
        <begin position="256"/>
        <end position="275"/>
    </location>
</feature>
<keyword evidence="7 9" id="KW-1133">Transmembrane helix</keyword>
<reference evidence="12" key="1">
    <citation type="submission" date="2020-10" db="EMBL/GenBank/DDBJ databases">
        <authorList>
            <person name="Gilroy R."/>
        </authorList>
    </citation>
    <scope>NUCLEOTIDE SEQUENCE</scope>
    <source>
        <strain evidence="12">ChiBcec2-4451</strain>
    </source>
</reference>
<dbReference type="CDD" id="cd18548">
    <property type="entry name" value="ABC_6TM_Tm287_like"/>
    <property type="match status" value="1"/>
</dbReference>
<dbReference type="InterPro" id="IPR027417">
    <property type="entry name" value="P-loop_NTPase"/>
</dbReference>
<proteinExistence type="predicted"/>
<name>A0A9D1T6J3_9FIRM</name>
<dbReference type="InterPro" id="IPR011527">
    <property type="entry name" value="ABC1_TM_dom"/>
</dbReference>
<dbReference type="InterPro" id="IPR003593">
    <property type="entry name" value="AAA+_ATPase"/>
</dbReference>
<feature type="transmembrane region" description="Helical" evidence="9">
    <location>
        <begin position="38"/>
        <end position="59"/>
    </location>
</feature>
<feature type="transmembrane region" description="Helical" evidence="9">
    <location>
        <begin position="231"/>
        <end position="250"/>
    </location>
</feature>
<dbReference type="InterPro" id="IPR036640">
    <property type="entry name" value="ABC1_TM_sf"/>
</dbReference>
<keyword evidence="5" id="KW-0547">Nucleotide-binding</keyword>
<dbReference type="InterPro" id="IPR039421">
    <property type="entry name" value="Type_1_exporter"/>
</dbReference>
<feature type="transmembrane region" description="Helical" evidence="9">
    <location>
        <begin position="7"/>
        <end position="26"/>
    </location>
</feature>
<evidence type="ECO:0000256" key="2">
    <source>
        <dbReference type="ARBA" id="ARBA00022448"/>
    </source>
</evidence>
<evidence type="ECO:0000256" key="6">
    <source>
        <dbReference type="ARBA" id="ARBA00022840"/>
    </source>
</evidence>
<dbReference type="PANTHER" id="PTHR24221:SF276">
    <property type="entry name" value="ABC TRANSPORTER, ATP-BINDING_PERMEASE PROTEIN"/>
    <property type="match status" value="1"/>
</dbReference>
<dbReference type="SMART" id="SM00382">
    <property type="entry name" value="AAA"/>
    <property type="match status" value="1"/>
</dbReference>
<dbReference type="InterPro" id="IPR003439">
    <property type="entry name" value="ABC_transporter-like_ATP-bd"/>
</dbReference>
<sequence>MTLGVTIKFVGTIMDLFLPWILSYLIDVIVPRENMGEILFYGFLMLVCSVTAWAGNVIANRMASRVARDTTQRLRHDLFQRISYLSCRQTDEFTIASLESRLTTDTYNIHQMIGMMQRLGIRAPILLLGGITMTMFMEPVLTLVLLAVLPFVAVTVFWISKRGIPLYTLLQQAVDRMVRVVRENASGIRVIKALSKTEYEKERFDGANKNIVEKETKASVTMAASNPLMNLFLNTGLTLVVVAGAFRVNAGNAQTGTILAFLTYFTIILNAMLSINRMFMLFSKGAASAKRISEVLDAPEDLSLGEKDHQDTEYHVLFDHVSFAYHSGRQEVVSDISFALKKGETLGIIGATGCGKSTIINLLIRFYDADEGIIRIDGDDIRGIPSEQLHRKFGIVFQNDVLFADTIGENIRFGRQISQEEVEKAAECAQAAPFIREQEGGLDYRLAIRGSNLSGGQKQRVLISRALAARPEILILDDSSSALDYQTDARLRRALAENFGGTTTIIVAQRASSIRHADHILMLENGREIGYGTHEELMACCLPYRQISISQMGDETYAASV</sequence>
<dbReference type="GO" id="GO:0140359">
    <property type="term" value="F:ABC-type transporter activity"/>
    <property type="evidence" value="ECO:0007669"/>
    <property type="project" value="InterPro"/>
</dbReference>
<evidence type="ECO:0000256" key="8">
    <source>
        <dbReference type="ARBA" id="ARBA00023136"/>
    </source>
</evidence>